<reference evidence="2" key="1">
    <citation type="submission" date="2022-11" db="UniProtKB">
        <authorList>
            <consortium name="WormBaseParasite"/>
        </authorList>
    </citation>
    <scope>IDENTIFICATION</scope>
</reference>
<name>A0AC34GJ18_9BILA</name>
<evidence type="ECO:0000313" key="1">
    <source>
        <dbReference type="Proteomes" id="UP000887579"/>
    </source>
</evidence>
<sequence>MGAKLSKDIVDFSIHPSISVAPKQRVLCGLESSHEFATNVNPLQFTDEDDGNISTPITDPSECVINFSKSPWYLTSQSSLDSTPSEPSPCFIHQRNLESKLQIVDQIPNTSAFLLKSKPKTKLQSWIECIP</sequence>
<evidence type="ECO:0000313" key="2">
    <source>
        <dbReference type="WBParaSite" id="ES5_v2.g29611.t1"/>
    </source>
</evidence>
<protein>
    <submittedName>
        <fullName evidence="2">Uncharacterized protein</fullName>
    </submittedName>
</protein>
<dbReference type="WBParaSite" id="ES5_v2.g29611.t1">
    <property type="protein sequence ID" value="ES5_v2.g29611.t1"/>
    <property type="gene ID" value="ES5_v2.g29611"/>
</dbReference>
<accession>A0AC34GJ18</accession>
<organism evidence="1 2">
    <name type="scientific">Panagrolaimus sp. ES5</name>
    <dbReference type="NCBI Taxonomy" id="591445"/>
    <lineage>
        <taxon>Eukaryota</taxon>
        <taxon>Metazoa</taxon>
        <taxon>Ecdysozoa</taxon>
        <taxon>Nematoda</taxon>
        <taxon>Chromadorea</taxon>
        <taxon>Rhabditida</taxon>
        <taxon>Tylenchina</taxon>
        <taxon>Panagrolaimomorpha</taxon>
        <taxon>Panagrolaimoidea</taxon>
        <taxon>Panagrolaimidae</taxon>
        <taxon>Panagrolaimus</taxon>
    </lineage>
</organism>
<dbReference type="Proteomes" id="UP000887579">
    <property type="component" value="Unplaced"/>
</dbReference>
<proteinExistence type="predicted"/>